<dbReference type="EMBL" id="FNVS01000028">
    <property type="protein sequence ID" value="SEG28613.1"/>
    <property type="molecule type" value="Genomic_DNA"/>
</dbReference>
<evidence type="ECO:0000313" key="2">
    <source>
        <dbReference type="Proteomes" id="UP000236725"/>
    </source>
</evidence>
<proteinExistence type="predicted"/>
<protein>
    <submittedName>
        <fullName evidence="1">Uncharacterized protein</fullName>
    </submittedName>
</protein>
<evidence type="ECO:0000313" key="1">
    <source>
        <dbReference type="EMBL" id="SEG28613.1"/>
    </source>
</evidence>
<keyword evidence="2" id="KW-1185">Reference proteome</keyword>
<sequence length="105" mass="12272">MPCFELMILRWLMKRYLAGIFPSKDSLPGSLKNGGIYYLELHKNLSPFSGIDLKTEEGKNRIKEALCSFVNILFDLKDEKLRREQVRLRMREKGLSDEDIQYCLG</sequence>
<organism evidence="1 2">
    <name type="scientific">Parabacteroides chinchillae</name>
    <dbReference type="NCBI Taxonomy" id="871327"/>
    <lineage>
        <taxon>Bacteria</taxon>
        <taxon>Pseudomonadati</taxon>
        <taxon>Bacteroidota</taxon>
        <taxon>Bacteroidia</taxon>
        <taxon>Bacteroidales</taxon>
        <taxon>Tannerellaceae</taxon>
        <taxon>Parabacteroides</taxon>
    </lineage>
</organism>
<gene>
    <name evidence="1" type="ORF">SAMN05444001_1289</name>
</gene>
<name>A0A8G2BZ52_9BACT</name>
<comment type="caution">
    <text evidence="1">The sequence shown here is derived from an EMBL/GenBank/DDBJ whole genome shotgun (WGS) entry which is preliminary data.</text>
</comment>
<reference evidence="1 2" key="1">
    <citation type="submission" date="2016-10" db="EMBL/GenBank/DDBJ databases">
        <authorList>
            <person name="Varghese N."/>
            <person name="Submissions S."/>
        </authorList>
    </citation>
    <scope>NUCLEOTIDE SEQUENCE [LARGE SCALE GENOMIC DNA]</scope>
    <source>
        <strain evidence="1 2">DSM 29073</strain>
    </source>
</reference>
<dbReference type="AlphaFoldDB" id="A0A8G2BZ52"/>
<accession>A0A8G2BZ52</accession>
<dbReference type="Proteomes" id="UP000236725">
    <property type="component" value="Unassembled WGS sequence"/>
</dbReference>